<dbReference type="HOGENOM" id="CLU_2369754_0_0_10"/>
<gene>
    <name evidence="1" type="ORF">BN938_0946</name>
</gene>
<protein>
    <submittedName>
        <fullName evidence="1">Uncharacterized protein</fullName>
    </submittedName>
</protein>
<dbReference type="KEGG" id="rbc:BN938_0946"/>
<sequence length="95" mass="11094">MDIRINFSVATAKKILANKVTAQKYLEELNKVKQVDGLYNNRGRIVCESRLVWDLVVRNWDYSTSKDIIRNIFSSSEKYQRGSEANCFVILLYNQ</sequence>
<accession>A0A060R789</accession>
<name>A0A060R789_9BACT</name>
<dbReference type="AlphaFoldDB" id="A0A060R789"/>
<reference evidence="1 2" key="1">
    <citation type="journal article" date="2015" name="Genome Announc.">
        <title>Complete Genome Sequence of the Novel Leech Symbiont Mucinivorans hirudinis M3T.</title>
        <authorList>
            <person name="Nelson M.C."/>
            <person name="Bomar L."/>
            <person name="Graf J."/>
        </authorList>
    </citation>
    <scope>NUCLEOTIDE SEQUENCE [LARGE SCALE GENOMIC DNA]</scope>
    <source>
        <strain evidence="2">M3</strain>
    </source>
</reference>
<proteinExistence type="predicted"/>
<organism evidence="1 2">
    <name type="scientific">Mucinivorans hirudinis</name>
    <dbReference type="NCBI Taxonomy" id="1433126"/>
    <lineage>
        <taxon>Bacteria</taxon>
        <taxon>Pseudomonadati</taxon>
        <taxon>Bacteroidota</taxon>
        <taxon>Bacteroidia</taxon>
        <taxon>Bacteroidales</taxon>
        <taxon>Rikenellaceae</taxon>
        <taxon>Mucinivorans</taxon>
    </lineage>
</organism>
<evidence type="ECO:0000313" key="1">
    <source>
        <dbReference type="EMBL" id="CDN31045.1"/>
    </source>
</evidence>
<evidence type="ECO:0000313" key="2">
    <source>
        <dbReference type="Proteomes" id="UP000027616"/>
    </source>
</evidence>
<dbReference type="Proteomes" id="UP000027616">
    <property type="component" value="Chromosome I"/>
</dbReference>
<keyword evidence="2" id="KW-1185">Reference proteome</keyword>
<dbReference type="EMBL" id="HG934468">
    <property type="protein sequence ID" value="CDN31045.1"/>
    <property type="molecule type" value="Genomic_DNA"/>
</dbReference>
<dbReference type="STRING" id="1433126.BN938_0946"/>